<dbReference type="GO" id="GO:0009358">
    <property type="term" value="C:polyphosphate kinase complex"/>
    <property type="evidence" value="ECO:0007669"/>
    <property type="project" value="InterPro"/>
</dbReference>
<evidence type="ECO:0000256" key="1">
    <source>
        <dbReference type="ARBA" id="ARBA00022553"/>
    </source>
</evidence>
<dbReference type="Pfam" id="PF17941">
    <property type="entry name" value="PP_kinase_C_1"/>
    <property type="match status" value="1"/>
</dbReference>
<evidence type="ECO:0000313" key="14">
    <source>
        <dbReference type="EMBL" id="OOM79569.1"/>
    </source>
</evidence>
<feature type="domain" description="Polyphosphate kinase N-terminal" evidence="11">
    <location>
        <begin position="13"/>
        <end position="117"/>
    </location>
</feature>
<dbReference type="CDD" id="cd09165">
    <property type="entry name" value="PLDc_PaPPK1_C1_like"/>
    <property type="match status" value="1"/>
</dbReference>
<feature type="binding site" evidence="8">
    <location>
        <position position="467"/>
    </location>
    <ligand>
        <name>ATP</name>
        <dbReference type="ChEBI" id="CHEBI:30616"/>
    </ligand>
</feature>
<evidence type="ECO:0000256" key="4">
    <source>
        <dbReference type="ARBA" id="ARBA00022741"/>
    </source>
</evidence>
<dbReference type="InterPro" id="IPR003414">
    <property type="entry name" value="PP_kinase"/>
</dbReference>
<dbReference type="NCBIfam" id="NF003920">
    <property type="entry name" value="PRK05443.2-1"/>
    <property type="match status" value="1"/>
</dbReference>
<name>A0A1S8TPL8_9CLOT</name>
<dbReference type="InterPro" id="IPR036830">
    <property type="entry name" value="PP_kinase_middle_dom_sf"/>
</dbReference>
<keyword evidence="4 8" id="KW-0547">Nucleotide-binding</keyword>
<evidence type="ECO:0000256" key="7">
    <source>
        <dbReference type="ARBA" id="ARBA00022842"/>
    </source>
</evidence>
<evidence type="ECO:0000259" key="11">
    <source>
        <dbReference type="Pfam" id="PF13089"/>
    </source>
</evidence>
<dbReference type="GO" id="GO:0005524">
    <property type="term" value="F:ATP binding"/>
    <property type="evidence" value="ECO:0007669"/>
    <property type="project" value="UniProtKB-KW"/>
</dbReference>
<dbReference type="InterPro" id="IPR024953">
    <property type="entry name" value="PP_kinase_middle"/>
</dbReference>
<dbReference type="OrthoDB" id="9761456at2"/>
<keyword evidence="6 8" id="KW-0067">ATP-binding</keyword>
<dbReference type="STRING" id="29367.CLPUN_15170"/>
<feature type="domain" description="Polyphosphate kinase C-terminal" evidence="13">
    <location>
        <begin position="330"/>
        <end position="495"/>
    </location>
</feature>
<organism evidence="14 15">
    <name type="scientific">Clostridium puniceum</name>
    <dbReference type="NCBI Taxonomy" id="29367"/>
    <lineage>
        <taxon>Bacteria</taxon>
        <taxon>Bacillati</taxon>
        <taxon>Bacillota</taxon>
        <taxon>Clostridia</taxon>
        <taxon>Eubacteriales</taxon>
        <taxon>Clostridiaceae</taxon>
        <taxon>Clostridium</taxon>
    </lineage>
</organism>
<dbReference type="HAMAP" id="MF_00347">
    <property type="entry name" value="Polyphosphate_kinase"/>
    <property type="match status" value="1"/>
</dbReference>
<keyword evidence="2 8" id="KW-0808">Transferase</keyword>
<keyword evidence="5 8" id="KW-0418">Kinase</keyword>
<dbReference type="Gene3D" id="1.20.58.310">
    <property type="entry name" value="Polyphosphate kinase N-terminal domain"/>
    <property type="match status" value="1"/>
</dbReference>
<feature type="domain" description="Polyphosphate kinase C-terminal" evidence="12">
    <location>
        <begin position="503"/>
        <end position="670"/>
    </location>
</feature>
<dbReference type="AlphaFoldDB" id="A0A1S8TPL8"/>
<evidence type="ECO:0000259" key="12">
    <source>
        <dbReference type="Pfam" id="PF13090"/>
    </source>
</evidence>
<evidence type="ECO:0000256" key="3">
    <source>
        <dbReference type="ARBA" id="ARBA00022723"/>
    </source>
</evidence>
<feature type="binding site" evidence="8">
    <location>
        <position position="374"/>
    </location>
    <ligand>
        <name>Mg(2+)</name>
        <dbReference type="ChEBI" id="CHEBI:18420"/>
    </ligand>
</feature>
<dbReference type="Pfam" id="PF02503">
    <property type="entry name" value="PP_kinase"/>
    <property type="match status" value="1"/>
</dbReference>
<dbReference type="GO" id="GO:0046872">
    <property type="term" value="F:metal ion binding"/>
    <property type="evidence" value="ECO:0007669"/>
    <property type="project" value="UniProtKB-KW"/>
</dbReference>
<keyword evidence="1 8" id="KW-0597">Phosphoprotein</keyword>
<accession>A0A1S8TPL8</accession>
<keyword evidence="15" id="KW-1185">Reference proteome</keyword>
<dbReference type="GO" id="GO:0006799">
    <property type="term" value="P:polyphosphate biosynthetic process"/>
    <property type="evidence" value="ECO:0007669"/>
    <property type="project" value="UniProtKB-UniRule"/>
</dbReference>
<dbReference type="InterPro" id="IPR041108">
    <property type="entry name" value="PP_kinase_C_1"/>
</dbReference>
<keyword evidence="7 8" id="KW-0460">Magnesium</keyword>
<evidence type="ECO:0000256" key="2">
    <source>
        <dbReference type="ARBA" id="ARBA00022679"/>
    </source>
</evidence>
<dbReference type="Proteomes" id="UP000190890">
    <property type="component" value="Unassembled WGS sequence"/>
</dbReference>
<dbReference type="SUPFAM" id="SSF56024">
    <property type="entry name" value="Phospholipase D/nuclease"/>
    <property type="match status" value="2"/>
</dbReference>
<dbReference type="PANTHER" id="PTHR30218">
    <property type="entry name" value="POLYPHOSPHATE KINASE"/>
    <property type="match status" value="1"/>
</dbReference>
<dbReference type="NCBIfam" id="NF003917">
    <property type="entry name" value="PRK05443.1-1"/>
    <property type="match status" value="1"/>
</dbReference>
<dbReference type="InterPro" id="IPR025198">
    <property type="entry name" value="PPK_N_dom"/>
</dbReference>
<dbReference type="SUPFAM" id="SSF140356">
    <property type="entry name" value="PPK N-terminal domain-like"/>
    <property type="match status" value="1"/>
</dbReference>
<feature type="domain" description="Polyphosphate kinase middle" evidence="10">
    <location>
        <begin position="127"/>
        <end position="302"/>
    </location>
</feature>
<comment type="caution">
    <text evidence="14">The sequence shown here is derived from an EMBL/GenBank/DDBJ whole genome shotgun (WGS) entry which is preliminary data.</text>
</comment>
<dbReference type="RefSeq" id="WP_077846702.1">
    <property type="nucleotide sequence ID" value="NZ_LZZM01000099.1"/>
</dbReference>
<dbReference type="EC" id="2.7.4.1" evidence="8 9"/>
<evidence type="ECO:0000313" key="15">
    <source>
        <dbReference type="Proteomes" id="UP000190890"/>
    </source>
</evidence>
<evidence type="ECO:0000256" key="8">
    <source>
        <dbReference type="HAMAP-Rule" id="MF_00347"/>
    </source>
</evidence>
<dbReference type="PANTHER" id="PTHR30218:SF0">
    <property type="entry name" value="POLYPHOSPHATE KINASE"/>
    <property type="match status" value="1"/>
</dbReference>
<dbReference type="NCBIfam" id="TIGR03705">
    <property type="entry name" value="poly_P_kin"/>
    <property type="match status" value="1"/>
</dbReference>
<dbReference type="SUPFAM" id="SSF143724">
    <property type="entry name" value="PHP14-like"/>
    <property type="match status" value="1"/>
</dbReference>
<evidence type="ECO:0000259" key="10">
    <source>
        <dbReference type="Pfam" id="PF02503"/>
    </source>
</evidence>
<gene>
    <name evidence="8 14" type="primary">ppk</name>
    <name evidence="14" type="ORF">CLPUN_15170</name>
</gene>
<comment type="PTM">
    <text evidence="8 9">An intermediate of this reaction is the autophosphorylated ppk in which a phosphate is covalently linked to a histidine residue through a N-P bond.</text>
</comment>
<dbReference type="GO" id="GO:0008976">
    <property type="term" value="F:polyphosphate kinase activity"/>
    <property type="evidence" value="ECO:0007669"/>
    <property type="project" value="UniProtKB-UniRule"/>
</dbReference>
<evidence type="ECO:0000259" key="13">
    <source>
        <dbReference type="Pfam" id="PF17941"/>
    </source>
</evidence>
<dbReference type="NCBIfam" id="NF003921">
    <property type="entry name" value="PRK05443.2-2"/>
    <property type="match status" value="1"/>
</dbReference>
<proteinExistence type="inferred from homology"/>
<comment type="similarity">
    <text evidence="8 9">Belongs to the polyphosphate kinase 1 (PPK1) family.</text>
</comment>
<dbReference type="NCBIfam" id="NF003918">
    <property type="entry name" value="PRK05443.1-2"/>
    <property type="match status" value="1"/>
</dbReference>
<comment type="cofactor">
    <cofactor evidence="8">
        <name>Mg(2+)</name>
        <dbReference type="ChEBI" id="CHEBI:18420"/>
    </cofactor>
</comment>
<dbReference type="CDD" id="cd09168">
    <property type="entry name" value="PLDc_PaPPK1_C2_like"/>
    <property type="match status" value="1"/>
</dbReference>
<evidence type="ECO:0000256" key="5">
    <source>
        <dbReference type="ARBA" id="ARBA00022777"/>
    </source>
</evidence>
<dbReference type="Pfam" id="PF13089">
    <property type="entry name" value="PP_kinase_N"/>
    <property type="match status" value="1"/>
</dbReference>
<feature type="binding site" evidence="8">
    <location>
        <position position="563"/>
    </location>
    <ligand>
        <name>ATP</name>
        <dbReference type="ChEBI" id="CHEBI:30616"/>
    </ligand>
</feature>
<evidence type="ECO:0000256" key="6">
    <source>
        <dbReference type="ARBA" id="ARBA00022840"/>
    </source>
</evidence>
<dbReference type="PIRSF" id="PIRSF015589">
    <property type="entry name" value="PP_kinase"/>
    <property type="match status" value="1"/>
</dbReference>
<reference evidence="14 15" key="1">
    <citation type="submission" date="2016-05" db="EMBL/GenBank/DDBJ databases">
        <title>Microbial solvent formation.</title>
        <authorList>
            <person name="Poehlein A."/>
            <person name="Montoya Solano J.D."/>
            <person name="Flitsch S."/>
            <person name="Krabben P."/>
            <person name="Duerre P."/>
            <person name="Daniel R."/>
        </authorList>
    </citation>
    <scope>NUCLEOTIDE SEQUENCE [LARGE SCALE GENOMIC DNA]</scope>
    <source>
        <strain evidence="14 15">DSM 2619</strain>
    </source>
</reference>
<dbReference type="FunFam" id="3.30.870.10:FF:000001">
    <property type="entry name" value="Polyphosphate kinase"/>
    <property type="match status" value="1"/>
</dbReference>
<dbReference type="Gene3D" id="3.30.1840.10">
    <property type="entry name" value="Polyphosphate kinase middle domain"/>
    <property type="match status" value="1"/>
</dbReference>
<feature type="active site" description="Phosphohistidine intermediate" evidence="8">
    <location>
        <position position="434"/>
    </location>
</feature>
<comment type="function">
    <text evidence="8 9">Catalyzes the reversible transfer of the terminal phosphate of ATP to form a long-chain polyphosphate (polyP).</text>
</comment>
<dbReference type="Gene3D" id="3.30.870.10">
    <property type="entry name" value="Endonuclease Chain A"/>
    <property type="match status" value="2"/>
</dbReference>
<feature type="binding site" evidence="8">
    <location>
        <position position="591"/>
    </location>
    <ligand>
        <name>ATP</name>
        <dbReference type="ChEBI" id="CHEBI:30616"/>
    </ligand>
</feature>
<comment type="catalytic activity">
    <reaction evidence="8 9">
        <text>[phosphate](n) + ATP = [phosphate](n+1) + ADP</text>
        <dbReference type="Rhea" id="RHEA:19573"/>
        <dbReference type="Rhea" id="RHEA-COMP:9859"/>
        <dbReference type="Rhea" id="RHEA-COMP:14280"/>
        <dbReference type="ChEBI" id="CHEBI:16838"/>
        <dbReference type="ChEBI" id="CHEBI:30616"/>
        <dbReference type="ChEBI" id="CHEBI:456216"/>
        <dbReference type="EC" id="2.7.4.1"/>
    </reaction>
</comment>
<feature type="binding site" evidence="8">
    <location>
        <position position="51"/>
    </location>
    <ligand>
        <name>ATP</name>
        <dbReference type="ChEBI" id="CHEBI:30616"/>
    </ligand>
</feature>
<dbReference type="Pfam" id="PF13090">
    <property type="entry name" value="PP_kinase_C"/>
    <property type="match status" value="1"/>
</dbReference>
<protein>
    <recommendedName>
        <fullName evidence="8 9">Polyphosphate kinase</fullName>
        <ecNumber evidence="8 9">2.7.4.1</ecNumber>
    </recommendedName>
    <alternativeName>
        <fullName evidence="8">ATP-polyphosphate phosphotransferase</fullName>
    </alternativeName>
    <alternativeName>
        <fullName evidence="8">Polyphosphoric acid kinase</fullName>
    </alternativeName>
</protein>
<dbReference type="EMBL" id="LZZM01000099">
    <property type="protein sequence ID" value="OOM79569.1"/>
    <property type="molecule type" value="Genomic_DNA"/>
</dbReference>
<sequence length="687" mass="79173">MNQTYTYDNHENFFNRELSWLEFNQRVLDEAKDNTNPLLERLKFLAISSSNLDEFFMVRVGSLYSQIQAGFEEREVSGLTPSEQVDKILHKVRKMVKDQYKTYDHLYDHLGTQNIRIFTYDMLNEKQLDFVNDYYKNILYPVLTPMVIDSGRPFPLLLNKTLNIGVVLSANKSEQEIFATIQVPSVLERLVPIPGDEGENFVLLEDIIKNHLSELFGFKVLTTACYRITKNADLSLNEEGAEDLLETIEESLKQRRWGLAVRLEIEDTNDNRIINKLEQEFEILDNQIFSIKGPIDLTFINKLYSIKGFNELKFELIKSLPIKELQECGDMFQAISKRDIFLHHPYESFSSVVKLVETAAQDEKVLAIKQTLYRVSGNSPIIAALSKAAENGKQVTVLVELKARFDEENNIHWARQLEKAGCHVIYGVIGLKTHSKILLIVRQEKKGIKRYVHLGTGNYNDVTAKFYTDIGILTSKPEYGEDASVIFNMLSGYFKPENMSKITIAPYGLRKKLEYLVERETEYAKHGKSAKIIAKMNSLIDKKLMIALYKASQAGVKVELIVRGICSLRPGVKGLSDNIKVKSIVGRYLEHSRIYYFHNDGKEEIYISSADWMYRNLDKRVETMTIIEEPIIKKELKEMLELYLKDNVKSRILLPDGSYKKLEAEGRTINAQEDMSELCKKFNNKSY</sequence>
<keyword evidence="3 8" id="KW-0479">Metal-binding</keyword>
<dbReference type="InterPro" id="IPR036832">
    <property type="entry name" value="PPK_N_dom_sf"/>
</dbReference>
<dbReference type="InterPro" id="IPR025200">
    <property type="entry name" value="PPK_C_dom2"/>
</dbReference>
<feature type="binding site" evidence="8">
    <location>
        <position position="404"/>
    </location>
    <ligand>
        <name>Mg(2+)</name>
        <dbReference type="ChEBI" id="CHEBI:18420"/>
    </ligand>
</feature>
<evidence type="ECO:0000256" key="9">
    <source>
        <dbReference type="RuleBase" id="RU003800"/>
    </source>
</evidence>